<keyword evidence="1 3" id="KW-0808">Transferase</keyword>
<evidence type="ECO:0000313" key="3">
    <source>
        <dbReference type="EMBL" id="OMD42233.1"/>
    </source>
</evidence>
<organism evidence="3 4">
    <name type="scientific">Paenibacillus odorifer</name>
    <dbReference type="NCBI Taxonomy" id="189426"/>
    <lineage>
        <taxon>Bacteria</taxon>
        <taxon>Bacillati</taxon>
        <taxon>Bacillota</taxon>
        <taxon>Bacilli</taxon>
        <taxon>Bacillales</taxon>
        <taxon>Paenibacillaceae</taxon>
        <taxon>Paenibacillus</taxon>
    </lineage>
</organism>
<dbReference type="InterPro" id="IPR000182">
    <property type="entry name" value="GNAT_dom"/>
</dbReference>
<dbReference type="PANTHER" id="PTHR13947">
    <property type="entry name" value="GNAT FAMILY N-ACETYLTRANSFERASE"/>
    <property type="match status" value="1"/>
</dbReference>
<dbReference type="InterPro" id="IPR016181">
    <property type="entry name" value="Acyl_CoA_acyltransferase"/>
</dbReference>
<dbReference type="Proteomes" id="UP000187439">
    <property type="component" value="Unassembled WGS sequence"/>
</dbReference>
<proteinExistence type="predicted"/>
<dbReference type="PROSITE" id="PS51186">
    <property type="entry name" value="GNAT"/>
    <property type="match status" value="1"/>
</dbReference>
<gene>
    <name evidence="3" type="ORF">BSK52_09070</name>
</gene>
<feature type="domain" description="N-acetyltransferase" evidence="2">
    <location>
        <begin position="1"/>
        <end position="158"/>
    </location>
</feature>
<evidence type="ECO:0000256" key="1">
    <source>
        <dbReference type="ARBA" id="ARBA00022679"/>
    </source>
</evidence>
<dbReference type="SUPFAM" id="SSF55729">
    <property type="entry name" value="Acyl-CoA N-acyltransferases (Nat)"/>
    <property type="match status" value="1"/>
</dbReference>
<name>A0A1R0Y4F7_9BACL</name>
<comment type="caution">
    <text evidence="3">The sequence shown here is derived from an EMBL/GenBank/DDBJ whole genome shotgun (WGS) entry which is preliminary data.</text>
</comment>
<dbReference type="PANTHER" id="PTHR13947:SF37">
    <property type="entry name" value="LD18367P"/>
    <property type="match status" value="1"/>
</dbReference>
<sequence length="158" mass="18123">MNIRRIQMKDNSAIEQIIRECLMEFGGNRAGLAWEDDSLHQLYQYYTNDENRAYWIVEEEGTVLGGCGIAPFGKEEDICELQKMYLTSTTRGTGVATELLNIALDFAKHHYNKCYLETLQNMQGANRFYTKSGFERLNAPLAGSEHFACDAWYIKDLT</sequence>
<reference evidence="3 4" key="1">
    <citation type="submission" date="2016-10" db="EMBL/GenBank/DDBJ databases">
        <title>Paenibacillus species isolates.</title>
        <authorList>
            <person name="Beno S.M."/>
        </authorList>
    </citation>
    <scope>NUCLEOTIDE SEQUENCE [LARGE SCALE GENOMIC DNA]</scope>
    <source>
        <strain evidence="3 4">FSL H7-0710</strain>
    </source>
</reference>
<evidence type="ECO:0000313" key="4">
    <source>
        <dbReference type="Proteomes" id="UP000187439"/>
    </source>
</evidence>
<dbReference type="Pfam" id="PF00583">
    <property type="entry name" value="Acetyltransf_1"/>
    <property type="match status" value="1"/>
</dbReference>
<evidence type="ECO:0000259" key="2">
    <source>
        <dbReference type="PROSITE" id="PS51186"/>
    </source>
</evidence>
<dbReference type="GO" id="GO:0008080">
    <property type="term" value="F:N-acetyltransferase activity"/>
    <property type="evidence" value="ECO:0007669"/>
    <property type="project" value="InterPro"/>
</dbReference>
<protein>
    <submittedName>
        <fullName evidence="3">GNAT family N-acetyltransferase</fullName>
    </submittedName>
</protein>
<dbReference type="InterPro" id="IPR050769">
    <property type="entry name" value="NAT_camello-type"/>
</dbReference>
<accession>A0A1R0Y4F7</accession>
<dbReference type="OrthoDB" id="5419426at2"/>
<dbReference type="RefSeq" id="WP_076118544.1">
    <property type="nucleotide sequence ID" value="NZ_MPTC01000005.1"/>
</dbReference>
<dbReference type="Gene3D" id="3.40.630.30">
    <property type="match status" value="1"/>
</dbReference>
<dbReference type="CDD" id="cd04301">
    <property type="entry name" value="NAT_SF"/>
    <property type="match status" value="1"/>
</dbReference>
<dbReference type="EMBL" id="MPTC01000005">
    <property type="protein sequence ID" value="OMD42233.1"/>
    <property type="molecule type" value="Genomic_DNA"/>
</dbReference>
<dbReference type="AlphaFoldDB" id="A0A1R0Y4F7"/>